<organism evidence="1 2">
    <name type="scientific">Mycolicibacterium hippocampi</name>
    <dbReference type="NCBI Taxonomy" id="659824"/>
    <lineage>
        <taxon>Bacteria</taxon>
        <taxon>Bacillati</taxon>
        <taxon>Actinomycetota</taxon>
        <taxon>Actinomycetes</taxon>
        <taxon>Mycobacteriales</taxon>
        <taxon>Mycobacteriaceae</taxon>
        <taxon>Mycolicibacterium</taxon>
    </lineage>
</organism>
<dbReference type="AlphaFoldDB" id="A0A850PJB9"/>
<comment type="caution">
    <text evidence="1">The sequence shown here is derived from an EMBL/GenBank/DDBJ whole genome shotgun (WGS) entry which is preliminary data.</text>
</comment>
<proteinExistence type="predicted"/>
<keyword evidence="2" id="KW-1185">Reference proteome</keyword>
<dbReference type="Proteomes" id="UP000570517">
    <property type="component" value="Unassembled WGS sequence"/>
</dbReference>
<protein>
    <submittedName>
        <fullName evidence="1">Uncharacterized protein</fullName>
    </submittedName>
</protein>
<sequence>MRGDAVRVFGELNDSAKAQQALLNSCGEAAWITDEERRAIRWLLSALIEHRRRIRVTARLWRSLNPEEPVPCALVTETTELLDEHRHFEPFIARWRAVVINRARIDRTEFWRSMIELAELNLDLASEAEEPCAGSDGSEGRTDVPA</sequence>
<gene>
    <name evidence="1" type="ORF">HLY00_5440</name>
</gene>
<reference evidence="1 2" key="1">
    <citation type="submission" date="2020-05" db="EMBL/GenBank/DDBJ databases">
        <title>Draft genome sequence of Mycobacterium hippocampi DL, isolated from European seabass, Dicentrarchus labrax, reared in fish farms.</title>
        <authorList>
            <person name="Stathopoulou P."/>
            <person name="Asimakis E."/>
            <person name="Tzokas K."/>
            <person name="Batargias C."/>
            <person name="Tsiamis G."/>
        </authorList>
    </citation>
    <scope>NUCLEOTIDE SEQUENCE [LARGE SCALE GENOMIC DNA]</scope>
    <source>
        <strain evidence="1 2">DL</strain>
    </source>
</reference>
<name>A0A850PJB9_9MYCO</name>
<accession>A0A850PJB9</accession>
<dbReference type="EMBL" id="JABFYL010000024">
    <property type="protein sequence ID" value="NVN50501.1"/>
    <property type="molecule type" value="Genomic_DNA"/>
</dbReference>
<evidence type="ECO:0000313" key="2">
    <source>
        <dbReference type="Proteomes" id="UP000570517"/>
    </source>
</evidence>
<evidence type="ECO:0000313" key="1">
    <source>
        <dbReference type="EMBL" id="NVN50501.1"/>
    </source>
</evidence>